<protein>
    <submittedName>
        <fullName evidence="1">Uncharacterized protein</fullName>
    </submittedName>
</protein>
<sequence length="101" mass="11230">MGIVVDSKKAKKSPCKCIITGDPNKPEDRLCFSKGIVGALSDEQELEYCTDILAIETSKKFADRINRFRTLGDILDICLESEEKDFLGCIESQARNLKSGK</sequence>
<evidence type="ECO:0000313" key="2">
    <source>
        <dbReference type="Proteomes" id="UP000295832"/>
    </source>
</evidence>
<name>A0A4V3GXP2_9FIRM</name>
<accession>A0A4V3GXP2</accession>
<comment type="caution">
    <text evidence="1">The sequence shown here is derived from an EMBL/GenBank/DDBJ whole genome shotgun (WGS) entry which is preliminary data.</text>
</comment>
<dbReference type="Proteomes" id="UP000295832">
    <property type="component" value="Unassembled WGS sequence"/>
</dbReference>
<evidence type="ECO:0000313" key="1">
    <source>
        <dbReference type="EMBL" id="TDX48836.1"/>
    </source>
</evidence>
<gene>
    <name evidence="1" type="ORF">C7959_12515</name>
</gene>
<reference evidence="1 2" key="1">
    <citation type="submission" date="2019-03" db="EMBL/GenBank/DDBJ databases">
        <title>Subsurface microbial communities from deep shales in Ohio and West Virginia, USA.</title>
        <authorList>
            <person name="Wrighton K."/>
        </authorList>
    </citation>
    <scope>NUCLEOTIDE SEQUENCE [LARGE SCALE GENOMIC DNA]</scope>
    <source>
        <strain evidence="1 2">MSL 6dP</strain>
    </source>
</reference>
<proteinExistence type="predicted"/>
<dbReference type="AlphaFoldDB" id="A0A4V3GXP2"/>
<dbReference type="RefSeq" id="WP_134117850.1">
    <property type="nucleotide sequence ID" value="NZ_SOEG01000025.1"/>
</dbReference>
<dbReference type="EMBL" id="SOEG01000025">
    <property type="protein sequence ID" value="TDX48836.1"/>
    <property type="molecule type" value="Genomic_DNA"/>
</dbReference>
<keyword evidence="2" id="KW-1185">Reference proteome</keyword>
<organism evidence="1 2">
    <name type="scientific">Orenia marismortui</name>
    <dbReference type="NCBI Taxonomy" id="46469"/>
    <lineage>
        <taxon>Bacteria</taxon>
        <taxon>Bacillati</taxon>
        <taxon>Bacillota</taxon>
        <taxon>Clostridia</taxon>
        <taxon>Halanaerobiales</taxon>
        <taxon>Halobacteroidaceae</taxon>
        <taxon>Orenia</taxon>
    </lineage>
</organism>